<reference evidence="1" key="1">
    <citation type="submission" date="2023-07" db="EMBL/GenBank/DDBJ databases">
        <title>Black Yeasts Isolated from many extreme environments.</title>
        <authorList>
            <person name="Coleine C."/>
            <person name="Stajich J.E."/>
            <person name="Selbmann L."/>
        </authorList>
    </citation>
    <scope>NUCLEOTIDE SEQUENCE</scope>
    <source>
        <strain evidence="1">CCFEE 5485</strain>
    </source>
</reference>
<dbReference type="AlphaFoldDB" id="A0AAE0WSD1"/>
<protein>
    <recommendedName>
        <fullName evidence="3">MYND-type domain-containing protein</fullName>
    </recommendedName>
</protein>
<gene>
    <name evidence="1" type="ORF">LTR78_002728</name>
</gene>
<accession>A0AAE0WSD1</accession>
<evidence type="ECO:0000313" key="2">
    <source>
        <dbReference type="Proteomes" id="UP001274830"/>
    </source>
</evidence>
<name>A0AAE0WSD1_9PEZI</name>
<comment type="caution">
    <text evidence="1">The sequence shown here is derived from an EMBL/GenBank/DDBJ whole genome shotgun (WGS) entry which is preliminary data.</text>
</comment>
<evidence type="ECO:0008006" key="3">
    <source>
        <dbReference type="Google" id="ProtNLM"/>
    </source>
</evidence>
<organism evidence="1 2">
    <name type="scientific">Recurvomyces mirabilis</name>
    <dbReference type="NCBI Taxonomy" id="574656"/>
    <lineage>
        <taxon>Eukaryota</taxon>
        <taxon>Fungi</taxon>
        <taxon>Dikarya</taxon>
        <taxon>Ascomycota</taxon>
        <taxon>Pezizomycotina</taxon>
        <taxon>Dothideomycetes</taxon>
        <taxon>Dothideomycetidae</taxon>
        <taxon>Mycosphaerellales</taxon>
        <taxon>Teratosphaeriaceae</taxon>
        <taxon>Recurvomyces</taxon>
    </lineage>
</organism>
<dbReference type="EMBL" id="JAUTXT010000007">
    <property type="protein sequence ID" value="KAK3677190.1"/>
    <property type="molecule type" value="Genomic_DNA"/>
</dbReference>
<keyword evidence="2" id="KW-1185">Reference proteome</keyword>
<dbReference type="Proteomes" id="UP001274830">
    <property type="component" value="Unassembled WGS sequence"/>
</dbReference>
<sequence>MATSHRSPPSTNAAPQIESTFTQSFTPAAHEIYIPLDDPTYSDRSPSTCAGCSKSRDQGDKLLLNKECQKTHWKQHKPACDAVHKQTAPGAPPNLVALRKLAIVDFNLRTTTHITTCQGVLLKPWVATQNPAVLENIHCAYAAVEVVPKACYELDHSNVWNVGLAQAVGFPLLMMRVREKIVELDKHLPDQYREGRKLQRSIGGLVKENDHITNILAAFLSMDINPGSATFGEIPTPYPKGDSGLFYKVVPLNLRASAKGPPLSPDQSMEKHIWFNSPKFFVKTLNINKARGLSGEDPFMARLTNLQCPVDLESLGFDAEKCVHVPPTIKWREALAEDLVERLPFLWDEMLYMPDKRIFKQYHQ</sequence>
<proteinExistence type="predicted"/>
<evidence type="ECO:0000313" key="1">
    <source>
        <dbReference type="EMBL" id="KAK3677190.1"/>
    </source>
</evidence>